<evidence type="ECO:0000313" key="2">
    <source>
        <dbReference type="Proteomes" id="UP000060699"/>
    </source>
</evidence>
<name>A0A0U3E1L1_9BURK</name>
<accession>A0A0U3E1L1</accession>
<dbReference type="InterPro" id="IPR025333">
    <property type="entry name" value="DUF4239"/>
</dbReference>
<dbReference type="Pfam" id="PF14023">
    <property type="entry name" value="Bestrophin-like"/>
    <property type="match status" value="1"/>
</dbReference>
<dbReference type="STRING" id="76731.RD2015_2580"/>
<protein>
    <submittedName>
        <fullName evidence="1">Uncharacterized protein</fullName>
    </submittedName>
</protein>
<proteinExistence type="predicted"/>
<organism evidence="1 2">
    <name type="scientific">Roseateles depolymerans</name>
    <dbReference type="NCBI Taxonomy" id="76731"/>
    <lineage>
        <taxon>Bacteria</taxon>
        <taxon>Pseudomonadati</taxon>
        <taxon>Pseudomonadota</taxon>
        <taxon>Betaproteobacteria</taxon>
        <taxon>Burkholderiales</taxon>
        <taxon>Sphaerotilaceae</taxon>
        <taxon>Roseateles</taxon>
    </lineage>
</organism>
<evidence type="ECO:0000313" key="1">
    <source>
        <dbReference type="EMBL" id="ALV07045.1"/>
    </source>
</evidence>
<dbReference type="OrthoDB" id="8595256at2"/>
<keyword evidence="2" id="KW-1185">Reference proteome</keyword>
<dbReference type="AlphaFoldDB" id="A0A0U3E1L1"/>
<reference evidence="1 2" key="1">
    <citation type="submission" date="2015-12" db="EMBL/GenBank/DDBJ databases">
        <title>Complete genome of Roseateles depolymerans KCTC 42856.</title>
        <authorList>
            <person name="Kim K.M."/>
        </authorList>
    </citation>
    <scope>NUCLEOTIDE SEQUENCE [LARGE SCALE GENOMIC DNA]</scope>
    <source>
        <strain evidence="1 2">KCTC 42856</strain>
    </source>
</reference>
<gene>
    <name evidence="1" type="ORF">RD2015_2580</name>
</gene>
<dbReference type="KEGG" id="rdp:RD2015_2580"/>
<sequence length="269" mass="29361">MPLWIYNLPDWLIGMVMVAGCVGLALGGQALRLRWCGLRVSRREDGLLVGVGLLLVVLSLLLLGLCAATGWEAAGRTDRMVQQEAGAIGALGRSLAVMGPEESRLAREQLRAYTRSVILKEWPAMQDGHSSLSTWDAFDTLFRSLSGIQPGSASERALMPEVWQGAFQLLQLRQARLQASQPVVPVALWAVTTASTGLTLGFLSLLPAHRAGRTLLVLAALLLGLGLFLAVAMDRPFCRYDCPAAEPYEKALQRMERWDAQTMRIRSPP</sequence>
<dbReference type="Proteomes" id="UP000060699">
    <property type="component" value="Chromosome"/>
</dbReference>
<dbReference type="EMBL" id="CP013729">
    <property type="protein sequence ID" value="ALV07045.1"/>
    <property type="molecule type" value="Genomic_DNA"/>
</dbReference>
<dbReference type="RefSeq" id="WP_058935227.1">
    <property type="nucleotide sequence ID" value="NZ_CP013729.1"/>
</dbReference>